<protein>
    <submittedName>
        <fullName evidence="1">13410_t:CDS:1</fullName>
    </submittedName>
</protein>
<dbReference type="OrthoDB" id="2431411at2759"/>
<name>A0A9N9D2K9_9GLOM</name>
<dbReference type="EMBL" id="CAJVPQ010003266">
    <property type="protein sequence ID" value="CAG8622914.1"/>
    <property type="molecule type" value="Genomic_DNA"/>
</dbReference>
<sequence length="100" mass="11608">MVMKIRLSKPEVKGDILSYRKFLGKILVSDLIVKGNKEENQHPENVYDIELKCRSSTSQSDNDFSDYEEYQDYKKNVSDYEECFEEEIPSNIASANTIES</sequence>
<dbReference type="Proteomes" id="UP000789570">
    <property type="component" value="Unassembled WGS sequence"/>
</dbReference>
<reference evidence="1" key="1">
    <citation type="submission" date="2021-06" db="EMBL/GenBank/DDBJ databases">
        <authorList>
            <person name="Kallberg Y."/>
            <person name="Tangrot J."/>
            <person name="Rosling A."/>
        </authorList>
    </citation>
    <scope>NUCLEOTIDE SEQUENCE</scope>
    <source>
        <strain evidence="1">UK204</strain>
    </source>
</reference>
<organism evidence="1 2">
    <name type="scientific">Funneliformis caledonium</name>
    <dbReference type="NCBI Taxonomy" id="1117310"/>
    <lineage>
        <taxon>Eukaryota</taxon>
        <taxon>Fungi</taxon>
        <taxon>Fungi incertae sedis</taxon>
        <taxon>Mucoromycota</taxon>
        <taxon>Glomeromycotina</taxon>
        <taxon>Glomeromycetes</taxon>
        <taxon>Glomerales</taxon>
        <taxon>Glomeraceae</taxon>
        <taxon>Funneliformis</taxon>
    </lineage>
</organism>
<dbReference type="AlphaFoldDB" id="A0A9N9D2K9"/>
<evidence type="ECO:0000313" key="2">
    <source>
        <dbReference type="Proteomes" id="UP000789570"/>
    </source>
</evidence>
<gene>
    <name evidence="1" type="ORF">FCALED_LOCUS9648</name>
</gene>
<keyword evidence="2" id="KW-1185">Reference proteome</keyword>
<proteinExistence type="predicted"/>
<comment type="caution">
    <text evidence="1">The sequence shown here is derived from an EMBL/GenBank/DDBJ whole genome shotgun (WGS) entry which is preliminary data.</text>
</comment>
<accession>A0A9N9D2K9</accession>
<evidence type="ECO:0000313" key="1">
    <source>
        <dbReference type="EMBL" id="CAG8622914.1"/>
    </source>
</evidence>